<gene>
    <name evidence="7" type="ORF">B1B_06632</name>
</gene>
<evidence type="ECO:0000256" key="3">
    <source>
        <dbReference type="ARBA" id="ARBA00022840"/>
    </source>
</evidence>
<sequence>MYDSSSEEKWNGYWREKNAFLFERKERSKPIYVIDTPPPFTSGELHMGQAF</sequence>
<keyword evidence="1" id="KW-0436">Ligase</keyword>
<organism evidence="7">
    <name type="scientific">mine drainage metagenome</name>
    <dbReference type="NCBI Taxonomy" id="410659"/>
    <lineage>
        <taxon>unclassified sequences</taxon>
        <taxon>metagenomes</taxon>
        <taxon>ecological metagenomes</taxon>
    </lineage>
</organism>
<dbReference type="SUPFAM" id="SSF52374">
    <property type="entry name" value="Nucleotidylyl transferase"/>
    <property type="match status" value="1"/>
</dbReference>
<keyword evidence="5 7" id="KW-0030">Aminoacyl-tRNA synthetase</keyword>
<dbReference type="InterPro" id="IPR002300">
    <property type="entry name" value="aa-tRNA-synth_Ia"/>
</dbReference>
<evidence type="ECO:0000259" key="6">
    <source>
        <dbReference type="Pfam" id="PF00133"/>
    </source>
</evidence>
<evidence type="ECO:0000313" key="7">
    <source>
        <dbReference type="EMBL" id="EQD64643.1"/>
    </source>
</evidence>
<dbReference type="GO" id="GO:0006418">
    <property type="term" value="P:tRNA aminoacylation for protein translation"/>
    <property type="evidence" value="ECO:0007669"/>
    <property type="project" value="InterPro"/>
</dbReference>
<dbReference type="InterPro" id="IPR014729">
    <property type="entry name" value="Rossmann-like_a/b/a_fold"/>
</dbReference>
<dbReference type="Pfam" id="PF00133">
    <property type="entry name" value="tRNA-synt_1"/>
    <property type="match status" value="1"/>
</dbReference>
<dbReference type="GO" id="GO:0005524">
    <property type="term" value="F:ATP binding"/>
    <property type="evidence" value="ECO:0007669"/>
    <property type="project" value="UniProtKB-KW"/>
</dbReference>
<dbReference type="GO" id="GO:0004812">
    <property type="term" value="F:aminoacyl-tRNA ligase activity"/>
    <property type="evidence" value="ECO:0007669"/>
    <property type="project" value="UniProtKB-KW"/>
</dbReference>
<evidence type="ECO:0000256" key="5">
    <source>
        <dbReference type="ARBA" id="ARBA00023146"/>
    </source>
</evidence>
<accession>T1B866</accession>
<name>T1B866_9ZZZZ</name>
<reference evidence="7" key="2">
    <citation type="journal article" date="2014" name="ISME J.">
        <title>Microbial stratification in low pH oxic and suboxic macroscopic growths along an acid mine drainage.</title>
        <authorList>
            <person name="Mendez-Garcia C."/>
            <person name="Mesa V."/>
            <person name="Sprenger R.R."/>
            <person name="Richter M."/>
            <person name="Diez M.S."/>
            <person name="Solano J."/>
            <person name="Bargiela R."/>
            <person name="Golyshina O.V."/>
            <person name="Manteca A."/>
            <person name="Ramos J.L."/>
            <person name="Gallego J.R."/>
            <person name="Llorente I."/>
            <person name="Martins Dos Santos V.A."/>
            <person name="Jensen O.N."/>
            <person name="Pelaez A.I."/>
            <person name="Sanchez J."/>
            <person name="Ferrer M."/>
        </authorList>
    </citation>
    <scope>NUCLEOTIDE SEQUENCE</scope>
</reference>
<proteinExistence type="predicted"/>
<feature type="non-terminal residue" evidence="7">
    <location>
        <position position="51"/>
    </location>
</feature>
<protein>
    <submittedName>
        <fullName evidence="7">Valyl-tRNA synthetase</fullName>
    </submittedName>
</protein>
<evidence type="ECO:0000256" key="1">
    <source>
        <dbReference type="ARBA" id="ARBA00022598"/>
    </source>
</evidence>
<dbReference type="AlphaFoldDB" id="T1B866"/>
<keyword evidence="4" id="KW-0648">Protein biosynthesis</keyword>
<keyword evidence="2" id="KW-0547">Nucleotide-binding</keyword>
<reference evidence="7" key="1">
    <citation type="submission" date="2013-08" db="EMBL/GenBank/DDBJ databases">
        <authorList>
            <person name="Mendez C."/>
            <person name="Richter M."/>
            <person name="Ferrer M."/>
            <person name="Sanchez J."/>
        </authorList>
    </citation>
    <scope>NUCLEOTIDE SEQUENCE</scope>
</reference>
<dbReference type="EMBL" id="AUZY01004203">
    <property type="protein sequence ID" value="EQD64643.1"/>
    <property type="molecule type" value="Genomic_DNA"/>
</dbReference>
<dbReference type="Gene3D" id="3.40.50.620">
    <property type="entry name" value="HUPs"/>
    <property type="match status" value="1"/>
</dbReference>
<comment type="caution">
    <text evidence="7">The sequence shown here is derived from an EMBL/GenBank/DDBJ whole genome shotgun (WGS) entry which is preliminary data.</text>
</comment>
<evidence type="ECO:0000256" key="4">
    <source>
        <dbReference type="ARBA" id="ARBA00022917"/>
    </source>
</evidence>
<keyword evidence="3" id="KW-0067">ATP-binding</keyword>
<feature type="domain" description="Aminoacyl-tRNA synthetase class Ia" evidence="6">
    <location>
        <begin position="11"/>
        <end position="51"/>
    </location>
</feature>
<evidence type="ECO:0000256" key="2">
    <source>
        <dbReference type="ARBA" id="ARBA00022741"/>
    </source>
</evidence>